<dbReference type="EMBL" id="MU004232">
    <property type="protein sequence ID" value="KAF2671631.1"/>
    <property type="molecule type" value="Genomic_DNA"/>
</dbReference>
<feature type="region of interest" description="Disordered" evidence="1">
    <location>
        <begin position="478"/>
        <end position="505"/>
    </location>
</feature>
<feature type="region of interest" description="Disordered" evidence="1">
    <location>
        <begin position="1"/>
        <end position="98"/>
    </location>
</feature>
<protein>
    <submittedName>
        <fullName evidence="2">Uncharacterized protein</fullName>
    </submittedName>
</protein>
<accession>A0A6A6UJB6</accession>
<feature type="compositionally biased region" description="Polar residues" evidence="1">
    <location>
        <begin position="50"/>
        <end position="67"/>
    </location>
</feature>
<name>A0A6A6UJB6_9PEZI</name>
<feature type="compositionally biased region" description="Acidic residues" evidence="1">
    <location>
        <begin position="482"/>
        <end position="505"/>
    </location>
</feature>
<evidence type="ECO:0000313" key="2">
    <source>
        <dbReference type="EMBL" id="KAF2671631.1"/>
    </source>
</evidence>
<feature type="compositionally biased region" description="Basic and acidic residues" evidence="1">
    <location>
        <begin position="679"/>
        <end position="697"/>
    </location>
</feature>
<gene>
    <name evidence="2" type="ORF">BT63DRAFT_175771</name>
</gene>
<feature type="region of interest" description="Disordered" evidence="1">
    <location>
        <begin position="408"/>
        <end position="461"/>
    </location>
</feature>
<dbReference type="Proteomes" id="UP000799302">
    <property type="component" value="Unassembled WGS sequence"/>
</dbReference>
<feature type="compositionally biased region" description="Polar residues" evidence="1">
    <location>
        <begin position="448"/>
        <end position="461"/>
    </location>
</feature>
<evidence type="ECO:0000256" key="1">
    <source>
        <dbReference type="SAM" id="MobiDB-lite"/>
    </source>
</evidence>
<dbReference type="AlphaFoldDB" id="A0A6A6UJB6"/>
<proteinExistence type="predicted"/>
<keyword evidence="3" id="KW-1185">Reference proteome</keyword>
<reference evidence="2" key="1">
    <citation type="journal article" date="2020" name="Stud. Mycol.">
        <title>101 Dothideomycetes genomes: a test case for predicting lifestyles and emergence of pathogens.</title>
        <authorList>
            <person name="Haridas S."/>
            <person name="Albert R."/>
            <person name="Binder M."/>
            <person name="Bloem J."/>
            <person name="Labutti K."/>
            <person name="Salamov A."/>
            <person name="Andreopoulos B."/>
            <person name="Baker S."/>
            <person name="Barry K."/>
            <person name="Bills G."/>
            <person name="Bluhm B."/>
            <person name="Cannon C."/>
            <person name="Castanera R."/>
            <person name="Culley D."/>
            <person name="Daum C."/>
            <person name="Ezra D."/>
            <person name="Gonzalez J."/>
            <person name="Henrissat B."/>
            <person name="Kuo A."/>
            <person name="Liang C."/>
            <person name="Lipzen A."/>
            <person name="Lutzoni F."/>
            <person name="Magnuson J."/>
            <person name="Mondo S."/>
            <person name="Nolan M."/>
            <person name="Ohm R."/>
            <person name="Pangilinan J."/>
            <person name="Park H.-J."/>
            <person name="Ramirez L."/>
            <person name="Alfaro M."/>
            <person name="Sun H."/>
            <person name="Tritt A."/>
            <person name="Yoshinaga Y."/>
            <person name="Zwiers L.-H."/>
            <person name="Turgeon B."/>
            <person name="Goodwin S."/>
            <person name="Spatafora J."/>
            <person name="Crous P."/>
            <person name="Grigoriev I."/>
        </authorList>
    </citation>
    <scope>NUCLEOTIDE SEQUENCE</scope>
    <source>
        <strain evidence="2">CBS 115976</strain>
    </source>
</reference>
<feature type="region of interest" description="Disordered" evidence="1">
    <location>
        <begin position="679"/>
        <end position="701"/>
    </location>
</feature>
<feature type="region of interest" description="Disordered" evidence="1">
    <location>
        <begin position="624"/>
        <end position="651"/>
    </location>
</feature>
<feature type="compositionally biased region" description="Basic and acidic residues" evidence="1">
    <location>
        <begin position="435"/>
        <end position="447"/>
    </location>
</feature>
<feature type="region of interest" description="Disordered" evidence="1">
    <location>
        <begin position="753"/>
        <end position="775"/>
    </location>
</feature>
<organism evidence="2 3">
    <name type="scientific">Microthyrium microscopicum</name>
    <dbReference type="NCBI Taxonomy" id="703497"/>
    <lineage>
        <taxon>Eukaryota</taxon>
        <taxon>Fungi</taxon>
        <taxon>Dikarya</taxon>
        <taxon>Ascomycota</taxon>
        <taxon>Pezizomycotina</taxon>
        <taxon>Dothideomycetes</taxon>
        <taxon>Dothideomycetes incertae sedis</taxon>
        <taxon>Microthyriales</taxon>
        <taxon>Microthyriaceae</taxon>
        <taxon>Microthyrium</taxon>
    </lineage>
</organism>
<sequence>MAWTWSAPRGMTGQKAPPRTGPYRRIQTEPNAQPGSAGVDAVRVADKSNAKSTQIINTSVPPQSSANSRKRKKSESNDDSTKQPPAKKASSIPELAIPTRSSRRLLSLDPGEADILVNNNALSARPQPEDQAIQSAEETITPNRRSRRLASLNPVDAGSSSVPNNTPSLSPYIVSLSMLAHNISVRGASTSATASPSTDSILPRLAQMAQNDSALQQLMKLVAKHEATPEQAAQFQRRIDRLKSQMRTVSRGRAADDTMAASLRGIQEFVSNEATELVGPRTRGSLTISFNAKGQGKLQISNTAKNIAPQVTTRGGSRPPKISPRDAGVVVDVVNTTTQHGHLSEHSHLSSTLPDSQPTRTPQLFPEEINLDSIAPEEFSSPYTPAQPDKEPPELLIAFHRAINHIQTRPNDTIDEPEQSLSGTRTQPSLIHSSKAKEAKQLPDTEAKNSSQTVRKATKLQPNSLLKQALLKTTQELREMAAEEESTPVEEESMPVEEESMPVEEESMPVEEELAAAEKDSTPVEEELAAVEEEPNQSVAAVADSPPDKFGPDGFIYSGDRQRLLAHILRLQGHGDLVAQGPLAIVEVVEDFYYKMFIEEFPEVAHRFDQSGSKPIRLAQTATNQLENGKSNSESSVAEAPSGNRDSSLSEEADVLSIEAAETLQEEVASRARAEGYTLRERKDLKTPMKYRNDNDRTFYPSTLRSNLHHQIQSYTERHAGNSYPRNPVIEQIAAIGLEKHKSVADLQAEEAAERTKGSSTTAVNSTREQTPEGPRHVYDVTTTIRSIHVYKVI</sequence>
<evidence type="ECO:0000313" key="3">
    <source>
        <dbReference type="Proteomes" id="UP000799302"/>
    </source>
</evidence>
<feature type="region of interest" description="Disordered" evidence="1">
    <location>
        <begin position="339"/>
        <end position="360"/>
    </location>
</feature>
<feature type="compositionally biased region" description="Polar residues" evidence="1">
    <location>
        <begin position="758"/>
        <end position="769"/>
    </location>
</feature>
<feature type="compositionally biased region" description="Polar residues" evidence="1">
    <location>
        <begin position="419"/>
        <end position="432"/>
    </location>
</feature>
<feature type="compositionally biased region" description="Polar residues" evidence="1">
    <location>
        <begin position="624"/>
        <end position="636"/>
    </location>
</feature>